<protein>
    <submittedName>
        <fullName evidence="1">2999_t:CDS:1</fullName>
    </submittedName>
</protein>
<proteinExistence type="predicted"/>
<name>A0A9N8V347_9GLOM</name>
<organism evidence="1 2">
    <name type="scientific">Acaulospora morrowiae</name>
    <dbReference type="NCBI Taxonomy" id="94023"/>
    <lineage>
        <taxon>Eukaryota</taxon>
        <taxon>Fungi</taxon>
        <taxon>Fungi incertae sedis</taxon>
        <taxon>Mucoromycota</taxon>
        <taxon>Glomeromycotina</taxon>
        <taxon>Glomeromycetes</taxon>
        <taxon>Diversisporales</taxon>
        <taxon>Acaulosporaceae</taxon>
        <taxon>Acaulospora</taxon>
    </lineage>
</organism>
<accession>A0A9N8V347</accession>
<gene>
    <name evidence="1" type="ORF">AMORRO_LOCUS334</name>
</gene>
<keyword evidence="2" id="KW-1185">Reference proteome</keyword>
<sequence length="54" mass="5951">MLTIFETKWRSLRQNVDPLIVGPVEEPIAILSQRSTRPVIGIGPVVINIGPVET</sequence>
<evidence type="ECO:0000313" key="1">
    <source>
        <dbReference type="EMBL" id="CAG8441707.1"/>
    </source>
</evidence>
<reference evidence="1" key="1">
    <citation type="submission" date="2021-06" db="EMBL/GenBank/DDBJ databases">
        <authorList>
            <person name="Kallberg Y."/>
            <person name="Tangrot J."/>
            <person name="Rosling A."/>
        </authorList>
    </citation>
    <scope>NUCLEOTIDE SEQUENCE</scope>
    <source>
        <strain evidence="1">CL551</strain>
    </source>
</reference>
<evidence type="ECO:0000313" key="2">
    <source>
        <dbReference type="Proteomes" id="UP000789342"/>
    </source>
</evidence>
<dbReference type="AlphaFoldDB" id="A0A9N8V347"/>
<dbReference type="EMBL" id="CAJVPV010000081">
    <property type="protein sequence ID" value="CAG8441707.1"/>
    <property type="molecule type" value="Genomic_DNA"/>
</dbReference>
<comment type="caution">
    <text evidence="1">The sequence shown here is derived from an EMBL/GenBank/DDBJ whole genome shotgun (WGS) entry which is preliminary data.</text>
</comment>
<dbReference type="Proteomes" id="UP000789342">
    <property type="component" value="Unassembled WGS sequence"/>
</dbReference>